<keyword evidence="4" id="KW-0862">Zinc</keyword>
<evidence type="ECO:0000256" key="5">
    <source>
        <dbReference type="ARBA" id="ARBA00023049"/>
    </source>
</evidence>
<dbReference type="GO" id="GO:0006508">
    <property type="term" value="P:proteolysis"/>
    <property type="evidence" value="ECO:0007669"/>
    <property type="project" value="UniProtKB-KW"/>
</dbReference>
<evidence type="ECO:0000313" key="9">
    <source>
        <dbReference type="Proteomes" id="UP000516028"/>
    </source>
</evidence>
<sequence length="237" mass="26809">MGTMDPRDQALLAACPVITAPRFGALPDMGNGQRIIVARNGWFVQTRLDWLDSIVALGHGSPSMRLPYGEVAEHLRFSFGVLPIRLIKAFVAAGRERLPNEAAGVLIYSRRTGQLRLAMCEAEQTSPVHIHYRRPAMDDDETVAVDLHTHGRAPAFWSGEDDRDDQGIKVSGVFGRLDRPRPSACFRLVINGLYQSLDRHPWREPQGEWLEQGAAAQRSEGWMRRVLWRWRERHLPG</sequence>
<dbReference type="Pfam" id="PF14464">
    <property type="entry name" value="Prok-JAB"/>
    <property type="match status" value="1"/>
</dbReference>
<evidence type="ECO:0000259" key="7">
    <source>
        <dbReference type="Pfam" id="PF14464"/>
    </source>
</evidence>
<evidence type="ECO:0000256" key="3">
    <source>
        <dbReference type="ARBA" id="ARBA00022801"/>
    </source>
</evidence>
<keyword evidence="2" id="KW-0479">Metal-binding</keyword>
<evidence type="ECO:0000256" key="1">
    <source>
        <dbReference type="ARBA" id="ARBA00022670"/>
    </source>
</evidence>
<dbReference type="RefSeq" id="WP_187724251.1">
    <property type="nucleotide sequence ID" value="NZ_CP060783.1"/>
</dbReference>
<dbReference type="SUPFAM" id="SSF102712">
    <property type="entry name" value="JAB1/MPN domain"/>
    <property type="match status" value="1"/>
</dbReference>
<reference evidence="8 9" key="1">
    <citation type="submission" date="2020-08" db="EMBL/GenBank/DDBJ databases">
        <title>Genome sequence of Diaphorobacter aerolatus KACC 16536T.</title>
        <authorList>
            <person name="Hyun D.-W."/>
            <person name="Bae J.-W."/>
        </authorList>
    </citation>
    <scope>NUCLEOTIDE SEQUENCE [LARGE SCALE GENOMIC DNA]</scope>
    <source>
        <strain evidence="8 9">KACC 16536</strain>
    </source>
</reference>
<dbReference type="KEGG" id="daer:H9K75_22880"/>
<keyword evidence="5" id="KW-0482">Metalloprotease</keyword>
<proteinExistence type="predicted"/>
<feature type="domain" description="JAB" evidence="7">
    <location>
        <begin position="85"/>
        <end position="177"/>
    </location>
</feature>
<dbReference type="Pfam" id="PF09436">
    <property type="entry name" value="DUF2016"/>
    <property type="match status" value="1"/>
</dbReference>
<gene>
    <name evidence="8" type="ORF">H9K75_22880</name>
</gene>
<organism evidence="8 9">
    <name type="scientific">Diaphorobacter aerolatus</name>
    <dbReference type="NCBI Taxonomy" id="1288495"/>
    <lineage>
        <taxon>Bacteria</taxon>
        <taxon>Pseudomonadati</taxon>
        <taxon>Pseudomonadota</taxon>
        <taxon>Betaproteobacteria</taxon>
        <taxon>Burkholderiales</taxon>
        <taxon>Comamonadaceae</taxon>
        <taxon>Diaphorobacter</taxon>
    </lineage>
</organism>
<evidence type="ECO:0000256" key="4">
    <source>
        <dbReference type="ARBA" id="ARBA00022833"/>
    </source>
</evidence>
<dbReference type="Proteomes" id="UP000516028">
    <property type="component" value="Chromosome"/>
</dbReference>
<accession>A0A7H0GK40</accession>
<dbReference type="EMBL" id="CP060783">
    <property type="protein sequence ID" value="QNP48656.1"/>
    <property type="molecule type" value="Genomic_DNA"/>
</dbReference>
<keyword evidence="1" id="KW-0645">Protease</keyword>
<name>A0A7H0GK40_9BURK</name>
<dbReference type="NCBIfam" id="TIGR03735">
    <property type="entry name" value="PRTRC_A"/>
    <property type="match status" value="1"/>
</dbReference>
<dbReference type="InterPro" id="IPR028090">
    <property type="entry name" value="JAB_dom_prok"/>
</dbReference>
<protein>
    <submittedName>
        <fullName evidence="8">PRTRC system protein A</fullName>
    </submittedName>
</protein>
<keyword evidence="9" id="KW-1185">Reference proteome</keyword>
<dbReference type="InterPro" id="IPR018560">
    <property type="entry name" value="DUF2016"/>
</dbReference>
<dbReference type="GO" id="GO:0008237">
    <property type="term" value="F:metallopeptidase activity"/>
    <property type="evidence" value="ECO:0007669"/>
    <property type="project" value="UniProtKB-KW"/>
</dbReference>
<dbReference type="GO" id="GO:0046872">
    <property type="term" value="F:metal ion binding"/>
    <property type="evidence" value="ECO:0007669"/>
    <property type="project" value="UniProtKB-KW"/>
</dbReference>
<evidence type="ECO:0000259" key="6">
    <source>
        <dbReference type="Pfam" id="PF09436"/>
    </source>
</evidence>
<keyword evidence="3" id="KW-0378">Hydrolase</keyword>
<evidence type="ECO:0000256" key="2">
    <source>
        <dbReference type="ARBA" id="ARBA00022723"/>
    </source>
</evidence>
<feature type="domain" description="DUF2016" evidence="6">
    <location>
        <begin position="5"/>
        <end position="77"/>
    </location>
</feature>
<evidence type="ECO:0000313" key="8">
    <source>
        <dbReference type="EMBL" id="QNP48656.1"/>
    </source>
</evidence>
<dbReference type="InterPro" id="IPR022499">
    <property type="entry name" value="PRTRC_protein-A"/>
</dbReference>
<dbReference type="AlphaFoldDB" id="A0A7H0GK40"/>